<gene>
    <name evidence="2" type="ORF">QWM81_24570</name>
</gene>
<evidence type="ECO:0000313" key="2">
    <source>
        <dbReference type="EMBL" id="MDN3297162.1"/>
    </source>
</evidence>
<dbReference type="Proteomes" id="UP001174050">
    <property type="component" value="Unassembled WGS sequence"/>
</dbReference>
<protein>
    <submittedName>
        <fullName evidence="2">Uncharacterized protein</fullName>
    </submittedName>
</protein>
<evidence type="ECO:0000313" key="3">
    <source>
        <dbReference type="Proteomes" id="UP001174050"/>
    </source>
</evidence>
<reference evidence="2" key="1">
    <citation type="submission" date="2023-06" db="EMBL/GenBank/DDBJ databases">
        <title>WGS-Sequencing of Streptomyces ficellus isolate 21 collected from sand in Gara Djebilet Iron Mine in Algeria.</title>
        <authorList>
            <person name="Zegers G.P."/>
            <person name="Gomez A."/>
            <person name="Gueddou A."/>
            <person name="Zahara A.F."/>
            <person name="Worth M."/>
            <person name="Sevigny J.L."/>
            <person name="Tisa L."/>
        </authorList>
    </citation>
    <scope>NUCLEOTIDE SEQUENCE</scope>
    <source>
        <strain evidence="2">AS11</strain>
    </source>
</reference>
<feature type="compositionally biased region" description="Basic and acidic residues" evidence="1">
    <location>
        <begin position="1"/>
        <end position="41"/>
    </location>
</feature>
<feature type="compositionally biased region" description="Acidic residues" evidence="1">
    <location>
        <begin position="44"/>
        <end position="57"/>
    </location>
</feature>
<sequence>MNQVGDKPEEVRKRLEEEKREAERQQERKPGDRAAQPREPEGVLSEDDVYEEPEDRP</sequence>
<name>A0ABT7ZD39_9ACTN</name>
<keyword evidence="3" id="KW-1185">Reference proteome</keyword>
<accession>A0ABT7ZD39</accession>
<comment type="caution">
    <text evidence="2">The sequence shown here is derived from an EMBL/GenBank/DDBJ whole genome shotgun (WGS) entry which is preliminary data.</text>
</comment>
<dbReference type="RefSeq" id="WP_290114512.1">
    <property type="nucleotide sequence ID" value="NZ_JAUEPL010000045.1"/>
</dbReference>
<proteinExistence type="predicted"/>
<organism evidence="2 3">
    <name type="scientific">Streptomyces ficellus</name>
    <dbReference type="NCBI Taxonomy" id="1977088"/>
    <lineage>
        <taxon>Bacteria</taxon>
        <taxon>Bacillati</taxon>
        <taxon>Actinomycetota</taxon>
        <taxon>Actinomycetes</taxon>
        <taxon>Kitasatosporales</taxon>
        <taxon>Streptomycetaceae</taxon>
        <taxon>Streptomyces</taxon>
    </lineage>
</organism>
<evidence type="ECO:0000256" key="1">
    <source>
        <dbReference type="SAM" id="MobiDB-lite"/>
    </source>
</evidence>
<feature type="region of interest" description="Disordered" evidence="1">
    <location>
        <begin position="1"/>
        <end position="57"/>
    </location>
</feature>
<dbReference type="EMBL" id="JAUEPL010000045">
    <property type="protein sequence ID" value="MDN3297162.1"/>
    <property type="molecule type" value="Genomic_DNA"/>
</dbReference>